<feature type="transmembrane region" description="Helical" evidence="4">
    <location>
        <begin position="357"/>
        <end position="373"/>
    </location>
</feature>
<dbReference type="Pfam" id="PF12833">
    <property type="entry name" value="HTH_18"/>
    <property type="match status" value="1"/>
</dbReference>
<dbReference type="GO" id="GO:0004553">
    <property type="term" value="F:hydrolase activity, hydrolyzing O-glycosyl compounds"/>
    <property type="evidence" value="ECO:0007669"/>
    <property type="project" value="InterPro"/>
</dbReference>
<dbReference type="SUPFAM" id="SSF49344">
    <property type="entry name" value="CBD9-like"/>
    <property type="match status" value="1"/>
</dbReference>
<dbReference type="PANTHER" id="PTHR43280:SF2">
    <property type="entry name" value="HTH-TYPE TRANSCRIPTIONAL REGULATOR EXSA"/>
    <property type="match status" value="1"/>
</dbReference>
<keyword evidence="4" id="KW-0472">Membrane</keyword>
<dbReference type="PROSITE" id="PS01124">
    <property type="entry name" value="HTH_ARAC_FAMILY_2"/>
    <property type="match status" value="1"/>
</dbReference>
<keyword evidence="3" id="KW-0804">Transcription</keyword>
<dbReference type="GO" id="GO:0016052">
    <property type="term" value="P:carbohydrate catabolic process"/>
    <property type="evidence" value="ECO:0007669"/>
    <property type="project" value="InterPro"/>
</dbReference>
<dbReference type="InterPro" id="IPR018062">
    <property type="entry name" value="HTH_AraC-typ_CS"/>
</dbReference>
<dbReference type="Gene3D" id="1.10.10.60">
    <property type="entry name" value="Homeodomain-like"/>
    <property type="match status" value="2"/>
</dbReference>
<keyword evidence="7" id="KW-1185">Reference proteome</keyword>
<dbReference type="GO" id="GO:0003700">
    <property type="term" value="F:DNA-binding transcription factor activity"/>
    <property type="evidence" value="ECO:0007669"/>
    <property type="project" value="InterPro"/>
</dbReference>
<dbReference type="GO" id="GO:0030246">
    <property type="term" value="F:carbohydrate binding"/>
    <property type="evidence" value="ECO:0007669"/>
    <property type="project" value="InterPro"/>
</dbReference>
<evidence type="ECO:0000256" key="4">
    <source>
        <dbReference type="SAM" id="Phobius"/>
    </source>
</evidence>
<gene>
    <name evidence="6" type="ORF">D0C36_16620</name>
</gene>
<dbReference type="InterPro" id="IPR018060">
    <property type="entry name" value="HTH_AraC"/>
</dbReference>
<dbReference type="AlphaFoldDB" id="A0A372NNS5"/>
<keyword evidence="4" id="KW-1133">Transmembrane helix</keyword>
<name>A0A372NNS5_9SPHI</name>
<dbReference type="PANTHER" id="PTHR43280">
    <property type="entry name" value="ARAC-FAMILY TRANSCRIPTIONAL REGULATOR"/>
    <property type="match status" value="1"/>
</dbReference>
<dbReference type="InterPro" id="IPR010502">
    <property type="entry name" value="Carb-bd_dom_fam9"/>
</dbReference>
<feature type="domain" description="HTH araC/xylS-type" evidence="5">
    <location>
        <begin position="400"/>
        <end position="499"/>
    </location>
</feature>
<evidence type="ECO:0000256" key="1">
    <source>
        <dbReference type="ARBA" id="ARBA00023015"/>
    </source>
</evidence>
<dbReference type="SMART" id="SM00342">
    <property type="entry name" value="HTH_ARAC"/>
    <property type="match status" value="1"/>
</dbReference>
<dbReference type="EMBL" id="QWDC01000003">
    <property type="protein sequence ID" value="RFZ90592.1"/>
    <property type="molecule type" value="Genomic_DNA"/>
</dbReference>
<evidence type="ECO:0000313" key="7">
    <source>
        <dbReference type="Proteomes" id="UP000264217"/>
    </source>
</evidence>
<dbReference type="SUPFAM" id="SSF46689">
    <property type="entry name" value="Homeodomain-like"/>
    <property type="match status" value="1"/>
</dbReference>
<dbReference type="InterPro" id="IPR009057">
    <property type="entry name" value="Homeodomain-like_sf"/>
</dbReference>
<sequence length="500" mass="57560">MLFRHLQQDAFVPRIEYINALRYSMRLKSLFIFLLMTVAFKAAAYKIIAPEPFSIAAKNYIKLQVLADKHDAAPDSVVFEVLYNSGNVLRRRSDASLSMVITLNDFNDGIFYVKAKVYHGGKCEVLSSKYDESGVPVLLDRHSAYNETTFSSSFGKTKPRRYTYTANNNRLNFTSRWDSDSLYFDFDIKDANLNYVQPGYISLFQTKSYLRTLWDSDCIEIGLDMNHDRSEWKHEDDYELLIDVAGKYIGNRWDAQKNFFTNWGKQTRVKVTPRGTLNNNEDTDEGYSISVAIPWAELNYKPHPNQTIGFDIQLYDKDAKLDEAFRTSLSGTNPESNDNTSEWTNLILYKESNNARMYWLILAVVSGVSLIVYRRKRNNKLAGATAQTPTVEPKYSEITRKAMAFIQQHYHDPELSRQQIAAQVFITEKYLSSLFNKETGMHLIYYINKCRVDKAVELLQSTRLSVSEIAFKVGYSSLQNFNKNFKAVTSKAPSAYRNSI</sequence>
<comment type="caution">
    <text evidence="6">The sequence shown here is derived from an EMBL/GenBank/DDBJ whole genome shotgun (WGS) entry which is preliminary data.</text>
</comment>
<keyword evidence="4" id="KW-0812">Transmembrane</keyword>
<evidence type="ECO:0000259" key="5">
    <source>
        <dbReference type="PROSITE" id="PS01124"/>
    </source>
</evidence>
<reference evidence="6 7" key="1">
    <citation type="submission" date="2018-08" db="EMBL/GenBank/DDBJ databases">
        <title>Mucilaginibacter sp. MYSH2.</title>
        <authorList>
            <person name="Seo T."/>
        </authorList>
    </citation>
    <scope>NUCLEOTIDE SEQUENCE [LARGE SCALE GENOMIC DNA]</scope>
    <source>
        <strain evidence="6 7">MYSH2</strain>
    </source>
</reference>
<dbReference type="Proteomes" id="UP000264217">
    <property type="component" value="Unassembled WGS sequence"/>
</dbReference>
<dbReference type="PROSITE" id="PS00041">
    <property type="entry name" value="HTH_ARAC_FAMILY_1"/>
    <property type="match status" value="1"/>
</dbReference>
<evidence type="ECO:0000256" key="2">
    <source>
        <dbReference type="ARBA" id="ARBA00023125"/>
    </source>
</evidence>
<keyword evidence="2" id="KW-0238">DNA-binding</keyword>
<evidence type="ECO:0000313" key="6">
    <source>
        <dbReference type="EMBL" id="RFZ90592.1"/>
    </source>
</evidence>
<protein>
    <submittedName>
        <fullName evidence="6">Helix-turn-helix domain-containing protein</fullName>
    </submittedName>
</protein>
<dbReference type="Gene3D" id="2.60.40.1190">
    <property type="match status" value="1"/>
</dbReference>
<dbReference type="GO" id="GO:0043565">
    <property type="term" value="F:sequence-specific DNA binding"/>
    <property type="evidence" value="ECO:0007669"/>
    <property type="project" value="InterPro"/>
</dbReference>
<proteinExistence type="predicted"/>
<dbReference type="Pfam" id="PF06452">
    <property type="entry name" value="CBM9_1"/>
    <property type="match status" value="1"/>
</dbReference>
<keyword evidence="1" id="KW-0805">Transcription regulation</keyword>
<evidence type="ECO:0000256" key="3">
    <source>
        <dbReference type="ARBA" id="ARBA00023163"/>
    </source>
</evidence>
<accession>A0A372NNS5</accession>
<organism evidence="6 7">
    <name type="scientific">Mucilaginibacter conchicola</name>
    <dbReference type="NCBI Taxonomy" id="2303333"/>
    <lineage>
        <taxon>Bacteria</taxon>
        <taxon>Pseudomonadati</taxon>
        <taxon>Bacteroidota</taxon>
        <taxon>Sphingobacteriia</taxon>
        <taxon>Sphingobacteriales</taxon>
        <taxon>Sphingobacteriaceae</taxon>
        <taxon>Mucilaginibacter</taxon>
    </lineage>
</organism>